<feature type="region of interest" description="Disordered" evidence="9">
    <location>
        <begin position="1226"/>
        <end position="1308"/>
    </location>
</feature>
<feature type="compositionally biased region" description="Low complexity" evidence="9">
    <location>
        <begin position="1681"/>
        <end position="1692"/>
    </location>
</feature>
<gene>
    <name evidence="11" type="ORF">MCOR_43265</name>
</gene>
<dbReference type="InterPro" id="IPR001590">
    <property type="entry name" value="Peptidase_M12B"/>
</dbReference>
<feature type="compositionally biased region" description="Basic and acidic residues" evidence="9">
    <location>
        <begin position="2213"/>
        <end position="2225"/>
    </location>
</feature>
<evidence type="ECO:0000256" key="4">
    <source>
        <dbReference type="ARBA" id="ARBA00022833"/>
    </source>
</evidence>
<feature type="region of interest" description="Disordered" evidence="9">
    <location>
        <begin position="1624"/>
        <end position="1779"/>
    </location>
</feature>
<dbReference type="InterPro" id="IPR024079">
    <property type="entry name" value="MetalloPept_cat_dom_sf"/>
</dbReference>
<dbReference type="Gene3D" id="3.40.1620.60">
    <property type="match status" value="4"/>
</dbReference>
<sequence length="2264" mass="242391">MYIDIDQNDSKKEMKVFQTCYLCDLEDIYIHVKEGKRTRRSADDSFHPETFDLDLTVNGLPIHMHLTRNDHIRTTVPTLTVRSGTIKTHAVPDNEESIFYQDIQTGAVFVVQSDRMNSSSMFGVFHAKGEEYIIESPEKMSNSQLRQRYRQFHVFKENDQNVTFNDLVQKEITETKIKIDSRKRHKRAAGAYQLELLIVVDYSIYQYWYDKSTKPTHAEKDTESITTIRQFYAFIINGMDAMYKNIQTTSYSIAIEFAGIIIAQTPSDSSWTETIKVTSVSPYQVDSSDALTNFKSWVQSTTGILPGHDHAMLFTRYDLTSSGSTSNAGLAYVGAVCTNIGQSIVEDHFNFVMLTVAAHELGHSLSASHDGEGNGCSFSDAYIMASSSSPQTPGSSTATNPWKFSSCSTNYFTSYIDTLETNSANCMLSLSAGFNDTALSEFENDVGGLVYDAHLQCENIVGPGSYLCTDRYSGDFSSICTVMWCALPVQPNYCTTTTAAEGTLCGNQKWCVTGSCVYDAAAPTGSSSCLYGDKRGPIYSNQPWNCSVIAQDYSYNCPNLPTKCCDACAPYLPSTTTSGSTPSPSSTTFGSLGTGSTISSVSSTSGFLSTQQTQLYDADAQCESSRGAGSVMCRGLYSGNFSSLCTTLWCSNPSSSTCYGETASDGTLCGNHKWCISGVCTSDVNAPSGDESCLYGDKLGAVFSNGWTCADMVTNAPYNCPNNAITCCYSCAPYLPTTTALQSSSTLSTLETTSAMPLVSTSSVPHQSPDADSQCESNRGAGSFMCRGLYSGNFSSICTTLLCSNPSSNSSTCYGQTASDGTLCGNQKWCISGVCTSDVNAPSGDESCLYGDKIGTVFNNGWTCADMVANAPHNCPNNAITCCHSCIPYLPTTTALSSSTTLSTLETTSVTPHMSTSSVPLQSPDADSQCERNYGAGTFMCRGPYNGDFTSICTTLWCANPTNTSSCLSASVSDGTLCGNHKWCISGVCTTDSSAPSGDESCLYGDRLGPIFTNGWSCSDIVANFPNYCSLVPVDCCYSCAPHLTISTSTQFQSTIYPQGTTTYYASLSDQLQPTTYGNMPHASSSNMPHPSSSNMPSPSSSNMPHPSSSYMPHPSSSNMTHASSSNMPHPSSSNMPHAVSSNMPHPSSSNMPPSSHTLPSSSNYAPLHSSYDGTTFSNGNMPHPSSSNMAHPSSSYTHPSSHMLISSSHFAPLHSSYDGTTFSKSNMSHASSGNMPPPFSSNMPVSSCSNMPQPSSSNIPNPSSSNMQHPSSSNMPQLSSSNMPIPSSSYMLHPSSSNMPLPSSSNMPYLSSSNMPLSSSSNMPPSSHLLPSSSNFAPLHSSYDGITFSNGNISHASSSNMAHPSISNMQPSSHMLPSSSNSAPLHSSYDGTTFSNGNMPPSSSSNIPLPSISTMPPSSHMLRSLSNYAPLHSSYNGTTFSNSNMPPPTSSNMPYLSSGNMQPSSHLLPSSSNYALLHSNYEGTTFSNGNMPPMSSSNMPHPSSSNIQPSSHMLPPSSNYAPLHSSYNGTTFSNGNMPHASSSNMPHPSSSNKPPSSHMLQSSSNNAPLHSSYDGTTLSNGNMPPPSSSNMPLQSSITMPRSSHMLPSSSNYAPLHSSYDDTTFSNGNMPHASSSYMPHPSSSYMPPSSHMLQSSSNYAPIHSSYDGTTGSNGNMPPPSSSNMRYLSSSNMQPSSHMLQSSSNYAPIHSSYDGTTGSNGNMPPLSSSNMPHPSSSNMPPSSHMLPSSSNYVPLQSSYDSTTLSNGNMLPPSSSNMQLQSSIIMPPSSHMLPSSSNYAPLHSSYDGTTFYSGNMPPPSSSYMPHPSSSNMPYLSSGNVQPSGHMLPSSSNYAPLHSSYDGTTFSNGNIPHVSSGNMPHPSSSNMQFPSSSDMPHSSSSNMPNPSSSNMPHPSSSNMPPPSSSNMPIPSSSYMPPSSHMLPSSSNYASLHSSYDDGTTFSMVICHLRLAVIGRFRLAVICHICLGVICHLRQAVTCHLRQAVSSSNMPPSSPMLPSSSNYAPHSSYDGTTFSNGYMPHLSSSNMRPPSSSNMPPLSSSNVLSPSSSNMPPSSSSNMPPPSSRNMPLPSSSNMLHPSSSNMLHPSSSNMPPPSSSNMPLPSSRGNNRNPKIIAAQTNFRFIEENLNESKSSNESIDHEIIITQALEVKFDKPQSETEKIKEKQKGKKKPNQTEFNELMEDLTEILGTISESDPENIDKEEQQIKNKGSDANSGALVAQGNGRSQNKQRKSPNRQREKERKNRKTKN</sequence>
<feature type="region of interest" description="Disordered" evidence="9">
    <location>
        <begin position="2036"/>
        <end position="2126"/>
    </location>
</feature>
<evidence type="ECO:0000256" key="8">
    <source>
        <dbReference type="PROSITE-ProRule" id="PRU00276"/>
    </source>
</evidence>
<evidence type="ECO:0000256" key="7">
    <source>
        <dbReference type="ARBA" id="ARBA00023180"/>
    </source>
</evidence>
<dbReference type="Pfam" id="PF01421">
    <property type="entry name" value="Reprolysin"/>
    <property type="match status" value="1"/>
</dbReference>
<dbReference type="EMBL" id="CACVKT020007681">
    <property type="protein sequence ID" value="CAC5410059.1"/>
    <property type="molecule type" value="Genomic_DNA"/>
</dbReference>
<keyword evidence="3" id="KW-0378">Hydrolase</keyword>
<feature type="region of interest" description="Disordered" evidence="9">
    <location>
        <begin position="1360"/>
        <end position="1416"/>
    </location>
</feature>
<comment type="caution">
    <text evidence="8">Lacks conserved residue(s) required for the propagation of feature annotation.</text>
</comment>
<feature type="domain" description="Peptidase M12B" evidence="10">
    <location>
        <begin position="192"/>
        <end position="416"/>
    </location>
</feature>
<feature type="compositionally biased region" description="Low complexity" evidence="9">
    <location>
        <begin position="1630"/>
        <end position="1652"/>
    </location>
</feature>
<dbReference type="Proteomes" id="UP000507470">
    <property type="component" value="Unassembled WGS sequence"/>
</dbReference>
<feature type="compositionally biased region" description="Low complexity" evidence="9">
    <location>
        <begin position="1372"/>
        <end position="1389"/>
    </location>
</feature>
<feature type="binding site" evidence="8">
    <location>
        <position position="369"/>
    </location>
    <ligand>
        <name>Zn(2+)</name>
        <dbReference type="ChEBI" id="CHEBI:29105"/>
        <note>catalytic</note>
    </ligand>
</feature>
<evidence type="ECO:0000256" key="3">
    <source>
        <dbReference type="ARBA" id="ARBA00022801"/>
    </source>
</evidence>
<dbReference type="Pfam" id="PF17771">
    <property type="entry name" value="ADAMTS_CR_2"/>
    <property type="match status" value="4"/>
</dbReference>
<keyword evidence="6" id="KW-1015">Disulfide bond</keyword>
<accession>A0A6J8DPQ2</accession>
<dbReference type="InterPro" id="IPR041645">
    <property type="entry name" value="ADAMTS_CR_2"/>
</dbReference>
<dbReference type="PROSITE" id="PS50215">
    <property type="entry name" value="ADAM_MEPRO"/>
    <property type="match status" value="1"/>
</dbReference>
<feature type="compositionally biased region" description="Basic and acidic residues" evidence="9">
    <location>
        <begin position="2169"/>
        <end position="2180"/>
    </location>
</feature>
<evidence type="ECO:0000313" key="11">
    <source>
        <dbReference type="EMBL" id="CAC5410059.1"/>
    </source>
</evidence>
<keyword evidence="12" id="KW-1185">Reference proteome</keyword>
<feature type="compositionally biased region" description="Polar residues" evidence="9">
    <location>
        <begin position="1598"/>
        <end position="1611"/>
    </location>
</feature>
<evidence type="ECO:0000313" key="12">
    <source>
        <dbReference type="Proteomes" id="UP000507470"/>
    </source>
</evidence>
<feature type="compositionally biased region" description="Polar residues" evidence="9">
    <location>
        <begin position="1508"/>
        <end position="1537"/>
    </location>
</feature>
<feature type="compositionally biased region" description="Low complexity" evidence="9">
    <location>
        <begin position="1488"/>
        <end position="1507"/>
    </location>
</feature>
<feature type="region of interest" description="Disordered" evidence="9">
    <location>
        <begin position="1075"/>
        <end position="1202"/>
    </location>
</feature>
<keyword evidence="2 8" id="KW-0479">Metal-binding</keyword>
<evidence type="ECO:0000256" key="5">
    <source>
        <dbReference type="ARBA" id="ARBA00023049"/>
    </source>
</evidence>
<keyword evidence="5" id="KW-0482">Metalloprotease</keyword>
<dbReference type="PANTHER" id="PTHR11905">
    <property type="entry name" value="ADAM A DISINTEGRIN AND METALLOPROTEASE DOMAIN"/>
    <property type="match status" value="1"/>
</dbReference>
<name>A0A6J8DPQ2_MYTCO</name>
<protein>
    <recommendedName>
        <fullName evidence="10">Peptidase M12B domain-containing protein</fullName>
    </recommendedName>
</protein>
<dbReference type="Gene3D" id="3.40.390.10">
    <property type="entry name" value="Collagenase (Catalytic Domain)"/>
    <property type="match status" value="1"/>
</dbReference>
<feature type="compositionally biased region" description="Polar residues" evidence="9">
    <location>
        <begin position="1863"/>
        <end position="1879"/>
    </location>
</feature>
<feature type="compositionally biased region" description="Low complexity" evidence="9">
    <location>
        <begin position="1182"/>
        <end position="1202"/>
    </location>
</feature>
<evidence type="ECO:0000256" key="9">
    <source>
        <dbReference type="SAM" id="MobiDB-lite"/>
    </source>
</evidence>
<reference evidence="11 12" key="1">
    <citation type="submission" date="2020-06" db="EMBL/GenBank/DDBJ databases">
        <authorList>
            <person name="Li R."/>
            <person name="Bekaert M."/>
        </authorList>
    </citation>
    <scope>NUCLEOTIDE SEQUENCE [LARGE SCALE GENOMIC DNA]</scope>
    <source>
        <strain evidence="12">wild</strain>
    </source>
</reference>
<keyword evidence="4 8" id="KW-0862">Zinc</keyword>
<evidence type="ECO:0000256" key="1">
    <source>
        <dbReference type="ARBA" id="ARBA00022670"/>
    </source>
</evidence>
<feature type="active site" evidence="8">
    <location>
        <position position="360"/>
    </location>
</feature>
<feature type="region of interest" description="Disordered" evidence="9">
    <location>
        <begin position="1863"/>
        <end position="1935"/>
    </location>
</feature>
<feature type="compositionally biased region" description="Low complexity" evidence="9">
    <location>
        <begin position="2038"/>
        <end position="2120"/>
    </location>
</feature>
<feature type="compositionally biased region" description="Low complexity" evidence="9">
    <location>
        <begin position="1080"/>
        <end position="1157"/>
    </location>
</feature>
<keyword evidence="7" id="KW-0325">Glycoprotein</keyword>
<evidence type="ECO:0000256" key="6">
    <source>
        <dbReference type="ARBA" id="ARBA00023157"/>
    </source>
</evidence>
<dbReference type="SUPFAM" id="SSF55486">
    <property type="entry name" value="Metalloproteases ('zincins'), catalytic domain"/>
    <property type="match status" value="1"/>
</dbReference>
<dbReference type="GO" id="GO:0046872">
    <property type="term" value="F:metal ion binding"/>
    <property type="evidence" value="ECO:0007669"/>
    <property type="project" value="UniProtKB-KW"/>
</dbReference>
<feature type="compositionally biased region" description="Polar residues" evidence="9">
    <location>
        <begin position="1172"/>
        <end position="1181"/>
    </location>
</feature>
<feature type="compositionally biased region" description="Low complexity" evidence="9">
    <location>
        <begin position="1718"/>
        <end position="1750"/>
    </location>
</feature>
<evidence type="ECO:0000256" key="2">
    <source>
        <dbReference type="ARBA" id="ARBA00022723"/>
    </source>
</evidence>
<feature type="compositionally biased region" description="Polar residues" evidence="9">
    <location>
        <begin position="1561"/>
        <end position="1578"/>
    </location>
</feature>
<feature type="compositionally biased region" description="Low complexity" evidence="9">
    <location>
        <begin position="1396"/>
        <end position="1414"/>
    </location>
</feature>
<feature type="compositionally biased region" description="Polar residues" evidence="9">
    <location>
        <begin position="1456"/>
        <end position="1468"/>
    </location>
</feature>
<feature type="region of interest" description="Disordered" evidence="9">
    <location>
        <begin position="2206"/>
        <end position="2264"/>
    </location>
</feature>
<feature type="compositionally biased region" description="Low complexity" evidence="9">
    <location>
        <begin position="1579"/>
        <end position="1597"/>
    </location>
</feature>
<feature type="compositionally biased region" description="Polar residues" evidence="9">
    <location>
        <begin position="1226"/>
        <end position="1246"/>
    </location>
</feature>
<feature type="compositionally biased region" description="Low complexity" evidence="9">
    <location>
        <begin position="1247"/>
        <end position="1308"/>
    </location>
</feature>
<feature type="compositionally biased region" description="Polar residues" evidence="9">
    <location>
        <begin position="1751"/>
        <end position="1779"/>
    </location>
</feature>
<dbReference type="GO" id="GO:0004222">
    <property type="term" value="F:metalloendopeptidase activity"/>
    <property type="evidence" value="ECO:0007669"/>
    <property type="project" value="InterPro"/>
</dbReference>
<dbReference type="OrthoDB" id="7695528at2759"/>
<feature type="compositionally biased region" description="Polar residues" evidence="9">
    <location>
        <begin position="1360"/>
        <end position="1371"/>
    </location>
</feature>
<proteinExistence type="predicted"/>
<dbReference type="PANTHER" id="PTHR11905:SF159">
    <property type="entry name" value="ADAM METALLOPROTEASE"/>
    <property type="match status" value="1"/>
</dbReference>
<feature type="compositionally biased region" description="Low complexity" evidence="9">
    <location>
        <begin position="1538"/>
        <end position="1560"/>
    </location>
</feature>
<feature type="region of interest" description="Disordered" evidence="9">
    <location>
        <begin position="2169"/>
        <end position="2191"/>
    </location>
</feature>
<feature type="binding site" evidence="8">
    <location>
        <position position="359"/>
    </location>
    <ligand>
        <name>Zn(2+)</name>
        <dbReference type="ChEBI" id="CHEBI:29105"/>
        <note>catalytic</note>
    </ligand>
</feature>
<feature type="compositionally biased region" description="Polar residues" evidence="9">
    <location>
        <begin position="1693"/>
        <end position="1705"/>
    </location>
</feature>
<dbReference type="GO" id="GO:0006509">
    <property type="term" value="P:membrane protein ectodomain proteolysis"/>
    <property type="evidence" value="ECO:0007669"/>
    <property type="project" value="TreeGrafter"/>
</dbReference>
<feature type="compositionally biased region" description="Low complexity" evidence="9">
    <location>
        <begin position="1440"/>
        <end position="1455"/>
    </location>
</feature>
<feature type="compositionally biased region" description="Low complexity" evidence="9">
    <location>
        <begin position="1880"/>
        <end position="1935"/>
    </location>
</feature>
<feature type="binding site" evidence="8">
    <location>
        <position position="363"/>
    </location>
    <ligand>
        <name>Zn(2+)</name>
        <dbReference type="ChEBI" id="CHEBI:29105"/>
        <note>catalytic</note>
    </ligand>
</feature>
<feature type="region of interest" description="Disordered" evidence="9">
    <location>
        <begin position="1487"/>
        <end position="1611"/>
    </location>
</feature>
<feature type="region of interest" description="Disordered" evidence="9">
    <location>
        <begin position="1440"/>
        <end position="1468"/>
    </location>
</feature>
<keyword evidence="1" id="KW-0645">Protease</keyword>
<organism evidence="11 12">
    <name type="scientific">Mytilus coruscus</name>
    <name type="common">Sea mussel</name>
    <dbReference type="NCBI Taxonomy" id="42192"/>
    <lineage>
        <taxon>Eukaryota</taxon>
        <taxon>Metazoa</taxon>
        <taxon>Spiralia</taxon>
        <taxon>Lophotrochozoa</taxon>
        <taxon>Mollusca</taxon>
        <taxon>Bivalvia</taxon>
        <taxon>Autobranchia</taxon>
        <taxon>Pteriomorphia</taxon>
        <taxon>Mytilida</taxon>
        <taxon>Mytiloidea</taxon>
        <taxon>Mytilidae</taxon>
        <taxon>Mytilinae</taxon>
        <taxon>Mytilus</taxon>
    </lineage>
</organism>
<evidence type="ECO:0000259" key="10">
    <source>
        <dbReference type="PROSITE" id="PS50215"/>
    </source>
</evidence>